<gene>
    <name evidence="2" type="ORF">MUDAN_MDHGFNIF_00400</name>
</gene>
<evidence type="ECO:0000259" key="1">
    <source>
        <dbReference type="PROSITE" id="PS51301"/>
    </source>
</evidence>
<dbReference type="Proteomes" id="UP000289996">
    <property type="component" value="Unassembled WGS sequence"/>
</dbReference>
<dbReference type="OrthoDB" id="9810290at2"/>
<dbReference type="AlphaFoldDB" id="A0A660E2M0"/>
<protein>
    <submittedName>
        <fullName evidence="2">DNA-binding protein [Lactobacillus plantarum]</fullName>
    </submittedName>
</protein>
<dbReference type="InterPro" id="IPR017880">
    <property type="entry name" value="KilA_N"/>
</dbReference>
<accession>A0A660E2M0</accession>
<dbReference type="GO" id="GO:0003677">
    <property type="term" value="F:DNA binding"/>
    <property type="evidence" value="ECO:0007669"/>
    <property type="project" value="UniProtKB-KW"/>
</dbReference>
<dbReference type="Pfam" id="PF04383">
    <property type="entry name" value="KilA-N"/>
    <property type="match status" value="1"/>
</dbReference>
<dbReference type="RefSeq" id="WP_130844665.1">
    <property type="nucleotide sequence ID" value="NZ_BJDY01000003.1"/>
</dbReference>
<name>A0A660E2M0_9LACO</name>
<proteinExistence type="predicted"/>
<evidence type="ECO:0000313" key="3">
    <source>
        <dbReference type="Proteomes" id="UP000289996"/>
    </source>
</evidence>
<sequence length="284" mass="32464">MPREHASIDVQGTTIDLFNDGTNNSDFISLTGIAKYKSSDAPADLIKNWLRNRSTLEFLGIWEQMNNSNFNNKLFTQILSEAGANSFIMSPKKWITLTQATGITSQPGRYGGTYAHSDIAFEFASWISPEFRLYLIKDYQQLKRSSESHFNLDWTLNRALSKANYLLHTDAIRETLIPQKLTSQEVKFTYANEADRLNIALFGVTASEWRTAHPDSKGNIRDNATIEQLLVLTNLENLNAQMILDKVSNEVRTKKLNDIARHQLQTFIQNKTTTENIRRIEKNK</sequence>
<dbReference type="SMART" id="SM01252">
    <property type="entry name" value="KilA-N"/>
    <property type="match status" value="1"/>
</dbReference>
<evidence type="ECO:0000313" key="2">
    <source>
        <dbReference type="EMBL" id="VDG27033.1"/>
    </source>
</evidence>
<dbReference type="InterPro" id="IPR018004">
    <property type="entry name" value="KilA/APSES_HTH"/>
</dbReference>
<dbReference type="PROSITE" id="PS51301">
    <property type="entry name" value="KILA_N"/>
    <property type="match status" value="1"/>
</dbReference>
<keyword evidence="3" id="KW-1185">Reference proteome</keyword>
<feature type="domain" description="KilA-N" evidence="1">
    <location>
        <begin position="4"/>
        <end position="142"/>
    </location>
</feature>
<organism evidence="2 3">
    <name type="scientific">Lactiplantibacillus mudanjiangensis</name>
    <dbReference type="NCBI Taxonomy" id="1296538"/>
    <lineage>
        <taxon>Bacteria</taxon>
        <taxon>Bacillati</taxon>
        <taxon>Bacillota</taxon>
        <taxon>Bacilli</taxon>
        <taxon>Lactobacillales</taxon>
        <taxon>Lactobacillaceae</taxon>
        <taxon>Lactiplantibacillus</taxon>
    </lineage>
</organism>
<dbReference type="EMBL" id="UYIG01000001">
    <property type="protein sequence ID" value="VDG27033.1"/>
    <property type="molecule type" value="Genomic_DNA"/>
</dbReference>
<reference evidence="2 3" key="1">
    <citation type="submission" date="2018-11" db="EMBL/GenBank/DDBJ databases">
        <authorList>
            <person name="Wuyts S."/>
        </authorList>
    </citation>
    <scope>NUCLEOTIDE SEQUENCE [LARGE SCALE GENOMIC DNA]</scope>
    <source>
        <strain evidence="2">Lactobacillus mudanjiangensis AMBF249</strain>
    </source>
</reference>
<keyword evidence="2" id="KW-0238">DNA-binding</keyword>